<organism evidence="1 2">
    <name type="scientific">Candidatus Electrothrix aarhusensis</name>
    <dbReference type="NCBI Taxonomy" id="1859131"/>
    <lineage>
        <taxon>Bacteria</taxon>
        <taxon>Pseudomonadati</taxon>
        <taxon>Thermodesulfobacteriota</taxon>
        <taxon>Desulfobulbia</taxon>
        <taxon>Desulfobulbales</taxon>
        <taxon>Desulfobulbaceae</taxon>
        <taxon>Candidatus Electrothrix</taxon>
    </lineage>
</organism>
<evidence type="ECO:0000313" key="1">
    <source>
        <dbReference type="EMBL" id="RWX43805.1"/>
    </source>
</evidence>
<comment type="caution">
    <text evidence="1">The sequence shown here is derived from an EMBL/GenBank/DDBJ whole genome shotgun (WGS) entry which is preliminary data.</text>
</comment>
<dbReference type="Proteomes" id="UP000287853">
    <property type="component" value="Unassembled WGS sequence"/>
</dbReference>
<gene>
    <name evidence="1" type="ORF">H206_02441</name>
</gene>
<dbReference type="AlphaFoldDB" id="A0A3S3QCF3"/>
<accession>A0A3S3QCF3</accession>
<reference evidence="1 2" key="1">
    <citation type="submission" date="2017-01" db="EMBL/GenBank/DDBJ databases">
        <title>The cable genome- insights into the physiology and evolution of filamentous bacteria capable of sulfide oxidation via long distance electron transfer.</title>
        <authorList>
            <person name="Schreiber L."/>
            <person name="Bjerg J.T."/>
            <person name="Boggild A."/>
            <person name="Van De Vossenberg J."/>
            <person name="Meysman F."/>
            <person name="Nielsen L.P."/>
            <person name="Schramm A."/>
            <person name="Kjeldsen K.U."/>
        </authorList>
    </citation>
    <scope>NUCLEOTIDE SEQUENCE [LARGE SCALE GENOMIC DNA]</scope>
    <source>
        <strain evidence="1">MCF</strain>
    </source>
</reference>
<name>A0A3S3QCF3_9BACT</name>
<keyword evidence="2" id="KW-1185">Reference proteome</keyword>
<evidence type="ECO:0008006" key="3">
    <source>
        <dbReference type="Google" id="ProtNLM"/>
    </source>
</evidence>
<proteinExistence type="predicted"/>
<evidence type="ECO:0000313" key="2">
    <source>
        <dbReference type="Proteomes" id="UP000287853"/>
    </source>
</evidence>
<dbReference type="EMBL" id="MTKO01000109">
    <property type="protein sequence ID" value="RWX43805.1"/>
    <property type="molecule type" value="Genomic_DNA"/>
</dbReference>
<protein>
    <recommendedName>
        <fullName evidence="3">Ribbon-helix-helix protein, copG family</fullName>
    </recommendedName>
</protein>
<sequence length="93" mass="10558">MPKIAERIPTADELAEMADRGEDISKYFTGDGKMKPPLNKAGIECVNVDFTLEMLHELDSIVKEVNISRQAVIKMYLRQALDQYYIAKKAIIL</sequence>